<sequence>MELQNTYDTNLKCPCTEISASYRSFVEIIPTYHEICSSDFVSQKWIDMLFNDQTSTRYVLDFRATASQQFQVLRELCKFSQTAINNDIQGLYDDQLISAYLLSESLLQAEMVSFTTTFRTSSVANALRSLSFMRTYVLGNQFMSGIQTAYMALLYSTDGLNWSGDIGITIFRQHGASALCQCSIDATCNMWSAFYNYTYIDQTRSFYWFPSTVTFQVANWFAGCWPLESLLLSSLDNSFLNNQSELDAIVTYFNWSSNSTPAALSIQKATNQSGTFNDILGNLFIESISPELNYSVYFAQCRPRSCSYSINQHSSFLYIFTALLGLYGGLSVVLRLVIPYVVGFIVRYFTKTPPQHPSNDIVTTMQTWKQRAQTLSSLRQQPLDIKQQLWTTRIYITLLILALIVLTLYGMLSFEIKLIQVNKPSFSTVQQLQTQSQTNLISSLQCPCTQLTVFYRQFTQLHPFYHQVCSSDFVSERWIDAFDDMRSPSSPRYAPYIDSTDFSWSQVLFVLLEALCDFSTETIASALQTFQNTTLVGTQLLTADEFTNQMFSVINQFQLETKSTFLHFLQLLRNITHVNQIVSAVGSNSYIEIGDPPKYAAPLSITTYSDSNSSHICSCATDSSCKTNWGLFIGDPAEIQVYTIPELYFACQPVESLLQSTLKCFYDNQDCLDIIINFYNVSSFNNFTRLNSSSHASHFMINSTIGSLLSEMFIESWSNSTNYSSYFAQCQPSSCSYTIPQRNSLLETITRIVGLIGGLSVSLRILVPFLVMICVGIIRRLLSRYQQAPVESTARTSHFVTLGIKIRDWFKKVNVFEDTNRTIAIEQQCVATRAYLLLLAISLFIIILYTSLIYYLNTFTITKPSLEQYQQLQKRYGSDAVSCPCSRLSIAHSSFITLQCNFHPVCTSPFTSDSYLQDLFELYNDLDSTYATKNAFTLQGTIFSHFQALRSLCNLVKDFVNDAQQQYLVSSIVSTLMTDFDLFEKQTNASLIDFQLTLPNSFNNSLQMIRGLMQSNGFVSAYSTNWYYITKNIYLSGVLFLKPQYYGSDMCNCATLSTCTQSSTPFIKGYLVGCTPLESLLQSTLQCLYEQSCINLLTTYLNMSLSNHLVPLNKSETHFSSDDTVNSIVQQMFVETCSSNKSYNQFFEQCKPDYCSVTILEPGSFIIVITTILGLYGGLTTFLKLVVPFLVFSIYKLVRKYQQRAQVGIQQFLRQAQPQQPVPPPVSLPPR</sequence>
<feature type="transmembrane region" description="Helical" evidence="1">
    <location>
        <begin position="1165"/>
        <end position="1195"/>
    </location>
</feature>
<keyword evidence="1" id="KW-1133">Transmembrane helix</keyword>
<dbReference type="OrthoDB" id="10009391at2759"/>
<protein>
    <submittedName>
        <fullName evidence="3">Uncharacterized protein</fullName>
    </submittedName>
</protein>
<dbReference type="Proteomes" id="UP000663832">
    <property type="component" value="Unassembled WGS sequence"/>
</dbReference>
<evidence type="ECO:0000313" key="3">
    <source>
        <dbReference type="EMBL" id="CAF0928597.1"/>
    </source>
</evidence>
<dbReference type="Proteomes" id="UP000663877">
    <property type="component" value="Unassembled WGS sequence"/>
</dbReference>
<dbReference type="AlphaFoldDB" id="A0A814BJ54"/>
<name>A0A814BJ54_9BILA</name>
<keyword evidence="4" id="KW-1185">Reference proteome</keyword>
<proteinExistence type="predicted"/>
<evidence type="ECO:0000313" key="4">
    <source>
        <dbReference type="Proteomes" id="UP000663832"/>
    </source>
</evidence>
<keyword evidence="1" id="KW-0812">Transmembrane</keyword>
<feature type="transmembrane region" description="Helical" evidence="1">
    <location>
        <begin position="835"/>
        <end position="856"/>
    </location>
</feature>
<feature type="transmembrane region" description="Helical" evidence="1">
    <location>
        <begin position="316"/>
        <end position="338"/>
    </location>
</feature>
<keyword evidence="1" id="KW-0472">Membrane</keyword>
<evidence type="ECO:0000313" key="5">
    <source>
        <dbReference type="Proteomes" id="UP000663877"/>
    </source>
</evidence>
<reference evidence="3" key="1">
    <citation type="submission" date="2021-02" db="EMBL/GenBank/DDBJ databases">
        <authorList>
            <person name="Nowell W R."/>
        </authorList>
    </citation>
    <scope>NUCLEOTIDE SEQUENCE</scope>
</reference>
<dbReference type="EMBL" id="CAJNOM010000043">
    <property type="protein sequence ID" value="CAF0900054.1"/>
    <property type="molecule type" value="Genomic_DNA"/>
</dbReference>
<comment type="caution">
    <text evidence="3">The sequence shown here is derived from an EMBL/GenBank/DDBJ whole genome shotgun (WGS) entry which is preliminary data.</text>
</comment>
<evidence type="ECO:0000313" key="2">
    <source>
        <dbReference type="EMBL" id="CAF0900054.1"/>
    </source>
</evidence>
<dbReference type="EMBL" id="CAJNOI010000045">
    <property type="protein sequence ID" value="CAF0928597.1"/>
    <property type="molecule type" value="Genomic_DNA"/>
</dbReference>
<organism evidence="3 5">
    <name type="scientific">Adineta steineri</name>
    <dbReference type="NCBI Taxonomy" id="433720"/>
    <lineage>
        <taxon>Eukaryota</taxon>
        <taxon>Metazoa</taxon>
        <taxon>Spiralia</taxon>
        <taxon>Gnathifera</taxon>
        <taxon>Rotifera</taxon>
        <taxon>Eurotatoria</taxon>
        <taxon>Bdelloidea</taxon>
        <taxon>Adinetida</taxon>
        <taxon>Adinetidae</taxon>
        <taxon>Adineta</taxon>
    </lineage>
</organism>
<gene>
    <name evidence="3" type="ORF">BJG266_LOCUS11950</name>
    <name evidence="2" type="ORF">QVE165_LOCUS9424</name>
</gene>
<evidence type="ECO:0000256" key="1">
    <source>
        <dbReference type="SAM" id="Phobius"/>
    </source>
</evidence>
<accession>A0A814BJ54</accession>
<feature type="transmembrane region" description="Helical" evidence="1">
    <location>
        <begin position="752"/>
        <end position="778"/>
    </location>
</feature>
<feature type="transmembrane region" description="Helical" evidence="1">
    <location>
        <begin position="394"/>
        <end position="412"/>
    </location>
</feature>